<proteinExistence type="predicted"/>
<feature type="transmembrane region" description="Helical" evidence="1">
    <location>
        <begin position="184"/>
        <end position="207"/>
    </location>
</feature>
<keyword evidence="1" id="KW-0472">Membrane</keyword>
<comment type="caution">
    <text evidence="2">The sequence shown here is derived from an EMBL/GenBank/DDBJ whole genome shotgun (WGS) entry which is preliminary data.</text>
</comment>
<gene>
    <name evidence="2" type="ORF">K8V91_04095</name>
</gene>
<name>A0A921GBC8_9FIRM</name>
<dbReference type="EMBL" id="DYWV01000138">
    <property type="protein sequence ID" value="HJF40085.1"/>
    <property type="molecule type" value="Genomic_DNA"/>
</dbReference>
<reference evidence="2" key="2">
    <citation type="submission" date="2021-09" db="EMBL/GenBank/DDBJ databases">
        <authorList>
            <person name="Gilroy R."/>
        </authorList>
    </citation>
    <scope>NUCLEOTIDE SEQUENCE</scope>
    <source>
        <strain evidence="2">CHK193-16274</strain>
    </source>
</reference>
<evidence type="ECO:0000313" key="3">
    <source>
        <dbReference type="Proteomes" id="UP000749320"/>
    </source>
</evidence>
<accession>A0A921GBC8</accession>
<reference evidence="2" key="1">
    <citation type="journal article" date="2021" name="PeerJ">
        <title>Extensive microbial diversity within the chicken gut microbiome revealed by metagenomics and culture.</title>
        <authorList>
            <person name="Gilroy R."/>
            <person name="Ravi A."/>
            <person name="Getino M."/>
            <person name="Pursley I."/>
            <person name="Horton D.L."/>
            <person name="Alikhan N.F."/>
            <person name="Baker D."/>
            <person name="Gharbi K."/>
            <person name="Hall N."/>
            <person name="Watson M."/>
            <person name="Adriaenssens E.M."/>
            <person name="Foster-Nyarko E."/>
            <person name="Jarju S."/>
            <person name="Secka A."/>
            <person name="Antonio M."/>
            <person name="Oren A."/>
            <person name="Chaudhuri R.R."/>
            <person name="La Ragione R."/>
            <person name="Hildebrand F."/>
            <person name="Pallen M.J."/>
        </authorList>
    </citation>
    <scope>NUCLEOTIDE SEQUENCE</scope>
    <source>
        <strain evidence="2">CHK193-16274</strain>
    </source>
</reference>
<protein>
    <submittedName>
        <fullName evidence="2">Uncharacterized protein</fullName>
    </submittedName>
</protein>
<keyword evidence="1" id="KW-1133">Transmembrane helix</keyword>
<evidence type="ECO:0000256" key="1">
    <source>
        <dbReference type="SAM" id="Phobius"/>
    </source>
</evidence>
<dbReference type="Proteomes" id="UP000749320">
    <property type="component" value="Unassembled WGS sequence"/>
</dbReference>
<evidence type="ECO:0000313" key="2">
    <source>
        <dbReference type="EMBL" id="HJF40085.1"/>
    </source>
</evidence>
<sequence length="231" mass="26177">MGLTVIISAVVGGIISWGLSWVLPSQDVTAANIPKKELTCTLDYSYPLLSKSASDSKLQILYDGHTVNLPFVCSITIENTGEYAITNEDFKDNFSMEFIGSKQIVNAQIVESTNKQIFDELLSNAQFDGIKFTITDFYLNIGESFTIYVITDGKPDTIHYSSRISGISELVYRNTQKEKHDNTLYLTSSILCITILVSIVFMVYMFWQNRKLNQKYSQILRMMEVKVPDKK</sequence>
<organism evidence="2 3">
    <name type="scientific">Thomasclavelia spiroformis</name>
    <dbReference type="NCBI Taxonomy" id="29348"/>
    <lineage>
        <taxon>Bacteria</taxon>
        <taxon>Bacillati</taxon>
        <taxon>Bacillota</taxon>
        <taxon>Erysipelotrichia</taxon>
        <taxon>Erysipelotrichales</taxon>
        <taxon>Coprobacillaceae</taxon>
        <taxon>Thomasclavelia</taxon>
    </lineage>
</organism>
<keyword evidence="1" id="KW-0812">Transmembrane</keyword>
<dbReference type="AlphaFoldDB" id="A0A921GBC8"/>